<evidence type="ECO:0000256" key="2">
    <source>
        <dbReference type="SAM" id="MobiDB-lite"/>
    </source>
</evidence>
<dbReference type="PANTHER" id="PTHR47245">
    <property type="entry name" value="PEPTIDYLPROLYL ISOMERASE"/>
    <property type="match status" value="1"/>
</dbReference>
<protein>
    <submittedName>
        <fullName evidence="7">Peptidyl-prolyl cis-trans isomerase C (PPIase C) (Par10) (Parvulin) (Rotamase C)</fullName>
    </submittedName>
</protein>
<evidence type="ECO:0000256" key="3">
    <source>
        <dbReference type="SAM" id="Phobius"/>
    </source>
</evidence>
<evidence type="ECO:0000313" key="8">
    <source>
        <dbReference type="Proteomes" id="UP001152797"/>
    </source>
</evidence>
<feature type="compositionally biased region" description="Basic and acidic residues" evidence="2">
    <location>
        <begin position="53"/>
        <end position="70"/>
    </location>
</feature>
<accession>A0A9P1FWH6</accession>
<dbReference type="InterPro" id="IPR050245">
    <property type="entry name" value="PrsA_foldase"/>
</dbReference>
<evidence type="ECO:0000313" key="6">
    <source>
        <dbReference type="EMBL" id="CAL1145584.1"/>
    </source>
</evidence>
<reference evidence="6" key="2">
    <citation type="submission" date="2024-04" db="EMBL/GenBank/DDBJ databases">
        <authorList>
            <person name="Chen Y."/>
            <person name="Shah S."/>
            <person name="Dougan E. K."/>
            <person name="Thang M."/>
            <person name="Chan C."/>
        </authorList>
    </citation>
    <scope>NUCLEOTIDE SEQUENCE [LARGE SCALE GENOMIC DNA]</scope>
</reference>
<dbReference type="Gene3D" id="3.10.50.40">
    <property type="match status" value="1"/>
</dbReference>
<evidence type="ECO:0000313" key="7">
    <source>
        <dbReference type="EMBL" id="CAL4779521.1"/>
    </source>
</evidence>
<dbReference type="OrthoDB" id="1911748at2759"/>
<dbReference type="EMBL" id="CAMXCT010001683">
    <property type="protein sequence ID" value="CAI3992209.1"/>
    <property type="molecule type" value="Genomic_DNA"/>
</dbReference>
<evidence type="ECO:0000256" key="1">
    <source>
        <dbReference type="PROSITE-ProRule" id="PRU00278"/>
    </source>
</evidence>
<dbReference type="EMBL" id="CAMXCT030001683">
    <property type="protein sequence ID" value="CAL4779521.1"/>
    <property type="molecule type" value="Genomic_DNA"/>
</dbReference>
<dbReference type="SUPFAM" id="SSF54534">
    <property type="entry name" value="FKBP-like"/>
    <property type="match status" value="1"/>
</dbReference>
<dbReference type="InterPro" id="IPR046357">
    <property type="entry name" value="PPIase_dom_sf"/>
</dbReference>
<organism evidence="5">
    <name type="scientific">Cladocopium goreaui</name>
    <dbReference type="NCBI Taxonomy" id="2562237"/>
    <lineage>
        <taxon>Eukaryota</taxon>
        <taxon>Sar</taxon>
        <taxon>Alveolata</taxon>
        <taxon>Dinophyceae</taxon>
        <taxon>Suessiales</taxon>
        <taxon>Symbiodiniaceae</taxon>
        <taxon>Cladocopium</taxon>
    </lineage>
</organism>
<dbReference type="InterPro" id="IPR000297">
    <property type="entry name" value="PPIase_PpiC"/>
</dbReference>
<keyword evidence="3" id="KW-0472">Membrane</keyword>
<sequence length="393" mass="42628">MARSMPKLKIAGFANAVANAENGMQTFRRLNGSGRVQNLVKRYEMRGSSQDPSELRVPRAERSSGSRSDRAAPMSHGVRSQEDVGEVSNGRARSVDSCRSRGTMASSVFRARSLDSALRDEAGDLAVADDFSMELSSKRTGEAQGGLHMEETNALHGMIEGATASSDASPSESSSGRTATAQVALLHPGSTQHMPFQQLQQYERSQLLRLRPESGPLNVTTVVQHRDLSKQQKKSAYVDFLKAPMFTVGGLPVPGVILLLIVMLCGNVLYQFLRKGETSKVDDSKTVEARQIVTKAEKDALAAKKRVKAGEEFRKVAKEVSTSPEGQLGGVLGTMKPGMKLLGEANALFDQVAYDPKTKVGEVVGPFESKFGWHLFLIEKRTGVDSVTDKKDQ</sequence>
<keyword evidence="1 7" id="KW-0413">Isomerase</keyword>
<dbReference type="PROSITE" id="PS50198">
    <property type="entry name" value="PPIC_PPIASE_2"/>
    <property type="match status" value="1"/>
</dbReference>
<keyword evidence="3" id="KW-0812">Transmembrane</keyword>
<gene>
    <name evidence="5" type="ORF">C1SCF055_LOCUS19053</name>
</gene>
<dbReference type="Pfam" id="PF00639">
    <property type="entry name" value="Rotamase"/>
    <property type="match status" value="1"/>
</dbReference>
<dbReference type="AlphaFoldDB" id="A0A9P1FWH6"/>
<name>A0A9P1FWH6_9DINO</name>
<keyword evidence="1" id="KW-0697">Rotamase</keyword>
<dbReference type="PANTHER" id="PTHR47245:SF2">
    <property type="entry name" value="PEPTIDYL-PROLYL CIS-TRANS ISOMERASE HP_0175-RELATED"/>
    <property type="match status" value="1"/>
</dbReference>
<feature type="domain" description="PpiC" evidence="4">
    <location>
        <begin position="284"/>
        <end position="380"/>
    </location>
</feature>
<evidence type="ECO:0000313" key="5">
    <source>
        <dbReference type="EMBL" id="CAI3992209.1"/>
    </source>
</evidence>
<feature type="transmembrane region" description="Helical" evidence="3">
    <location>
        <begin position="251"/>
        <end position="270"/>
    </location>
</feature>
<keyword evidence="3" id="KW-1133">Transmembrane helix</keyword>
<proteinExistence type="predicted"/>
<comment type="caution">
    <text evidence="5">The sequence shown here is derived from an EMBL/GenBank/DDBJ whole genome shotgun (WGS) entry which is preliminary data.</text>
</comment>
<evidence type="ECO:0000259" key="4">
    <source>
        <dbReference type="PROSITE" id="PS50198"/>
    </source>
</evidence>
<keyword evidence="8" id="KW-1185">Reference proteome</keyword>
<dbReference type="GO" id="GO:0003755">
    <property type="term" value="F:peptidyl-prolyl cis-trans isomerase activity"/>
    <property type="evidence" value="ECO:0007669"/>
    <property type="project" value="UniProtKB-KW"/>
</dbReference>
<dbReference type="Proteomes" id="UP001152797">
    <property type="component" value="Unassembled WGS sequence"/>
</dbReference>
<dbReference type="EMBL" id="CAMXCT020001683">
    <property type="protein sequence ID" value="CAL1145584.1"/>
    <property type="molecule type" value="Genomic_DNA"/>
</dbReference>
<feature type="region of interest" description="Disordered" evidence="2">
    <location>
        <begin position="44"/>
        <end position="99"/>
    </location>
</feature>
<reference evidence="5" key="1">
    <citation type="submission" date="2022-10" db="EMBL/GenBank/DDBJ databases">
        <authorList>
            <person name="Chen Y."/>
            <person name="Dougan E. K."/>
            <person name="Chan C."/>
            <person name="Rhodes N."/>
            <person name="Thang M."/>
        </authorList>
    </citation>
    <scope>NUCLEOTIDE SEQUENCE</scope>
</reference>